<evidence type="ECO:0000256" key="1">
    <source>
        <dbReference type="SAM" id="MobiDB-lite"/>
    </source>
</evidence>
<comment type="caution">
    <text evidence="2">The sequence shown here is derived from an EMBL/GenBank/DDBJ whole genome shotgun (WGS) entry which is preliminary data.</text>
</comment>
<feature type="region of interest" description="Disordered" evidence="1">
    <location>
        <begin position="658"/>
        <end position="694"/>
    </location>
</feature>
<protein>
    <submittedName>
        <fullName evidence="2">Uncharacterized protein</fullName>
    </submittedName>
</protein>
<evidence type="ECO:0000313" key="2">
    <source>
        <dbReference type="EMBL" id="KAK4208652.1"/>
    </source>
</evidence>
<keyword evidence="3" id="KW-1185">Reference proteome</keyword>
<sequence length="800" mass="91326">MEPLDTKAQSTTRISQATETTATSNPDPGTQSHSSYAPSRNEDHICHSEKGPQSKPHVEIQLTPPRQCVKTPGAASKPSPDKVSLLKDEDETPKKNENHSPSVIYLRLTAHEKTQLENEIFHWGYRGGGREEAEELSRHPDPYIAYASLSLFRRWSFTQAVRVALGSFLDGCMGDGSTRRKGGDEAADATGFCTANSEWKVVGSIPSSPPLVGASEEAEQTDEVLRMFRTLLDKRDESPLQHLPGDSRTQRVDALLTDEINKGIFEALASAVTNKGPMGKKYVVAPCPEEVPIWRLLAYQAGRNSRAWRCWPGVHSAACFMSDEWDVEYPYFATWDPAWRIDSGSEFSDEDGDQEEEEEDADEMSNDGSEKDSRVAAEYYSAGFQEESTTRPTDTIQTDGHTGRDGDEASTIYSANGVSESDIASSISLSFMSRRRRMREELDEEFYTADVWDVWILCQMVRCQEAICSFDQCPGTEHRFYLFEQLPVFKETWIRREIGATYEECGFLQRLLPDSGDSDDSEAEGEKYLSDLRNQWPLPIPRDFIEFADYSEYRFYEIDDKDVISSLLASAGLLDKVGGVDQDSHDKAQNSVLYIKWDLIYLDNTRRDPLRHDSDREHLHHTLYTSDDYIQWKYDKGVDHPGLCYPCDCIKLSPEQLEGRNKQDEEEHKGILEEGKQWTESEGAPRKGPPDPKYYAWKSRESRAKFKIEMRKNHGRWREYPDEHYEYGHAGGNVVFNRRRVEDVPEFVKGLDRFWVDWNDCMLIMGGREDEEGDPTDEDTIYILEALPGIKSRWDKMKKA</sequence>
<feature type="compositionally biased region" description="Acidic residues" evidence="1">
    <location>
        <begin position="347"/>
        <end position="365"/>
    </location>
</feature>
<organism evidence="2 3">
    <name type="scientific">Rhypophila decipiens</name>
    <dbReference type="NCBI Taxonomy" id="261697"/>
    <lineage>
        <taxon>Eukaryota</taxon>
        <taxon>Fungi</taxon>
        <taxon>Dikarya</taxon>
        <taxon>Ascomycota</taxon>
        <taxon>Pezizomycotina</taxon>
        <taxon>Sordariomycetes</taxon>
        <taxon>Sordariomycetidae</taxon>
        <taxon>Sordariales</taxon>
        <taxon>Naviculisporaceae</taxon>
        <taxon>Rhypophila</taxon>
    </lineage>
</organism>
<proteinExistence type="predicted"/>
<evidence type="ECO:0000313" key="3">
    <source>
        <dbReference type="Proteomes" id="UP001301769"/>
    </source>
</evidence>
<reference evidence="2" key="1">
    <citation type="journal article" date="2023" name="Mol. Phylogenet. Evol.">
        <title>Genome-scale phylogeny and comparative genomics of the fungal order Sordariales.</title>
        <authorList>
            <person name="Hensen N."/>
            <person name="Bonometti L."/>
            <person name="Westerberg I."/>
            <person name="Brannstrom I.O."/>
            <person name="Guillou S."/>
            <person name="Cros-Aarteil S."/>
            <person name="Calhoun S."/>
            <person name="Haridas S."/>
            <person name="Kuo A."/>
            <person name="Mondo S."/>
            <person name="Pangilinan J."/>
            <person name="Riley R."/>
            <person name="LaButti K."/>
            <person name="Andreopoulos B."/>
            <person name="Lipzen A."/>
            <person name="Chen C."/>
            <person name="Yan M."/>
            <person name="Daum C."/>
            <person name="Ng V."/>
            <person name="Clum A."/>
            <person name="Steindorff A."/>
            <person name="Ohm R.A."/>
            <person name="Martin F."/>
            <person name="Silar P."/>
            <person name="Natvig D.O."/>
            <person name="Lalanne C."/>
            <person name="Gautier V."/>
            <person name="Ament-Velasquez S.L."/>
            <person name="Kruys A."/>
            <person name="Hutchinson M.I."/>
            <person name="Powell A.J."/>
            <person name="Barry K."/>
            <person name="Miller A.N."/>
            <person name="Grigoriev I.V."/>
            <person name="Debuchy R."/>
            <person name="Gladieux P."/>
            <person name="Hiltunen Thoren M."/>
            <person name="Johannesson H."/>
        </authorList>
    </citation>
    <scope>NUCLEOTIDE SEQUENCE</scope>
    <source>
        <strain evidence="2">PSN293</strain>
    </source>
</reference>
<gene>
    <name evidence="2" type="ORF">QBC37DRAFT_391832</name>
</gene>
<feature type="region of interest" description="Disordered" evidence="1">
    <location>
        <begin position="1"/>
        <end position="98"/>
    </location>
</feature>
<accession>A0AAN6Y203</accession>
<dbReference type="Proteomes" id="UP001301769">
    <property type="component" value="Unassembled WGS sequence"/>
</dbReference>
<feature type="compositionally biased region" description="Basic and acidic residues" evidence="1">
    <location>
        <begin position="40"/>
        <end position="58"/>
    </location>
</feature>
<feature type="region of interest" description="Disordered" evidence="1">
    <location>
        <begin position="384"/>
        <end position="410"/>
    </location>
</feature>
<feature type="compositionally biased region" description="Polar residues" evidence="1">
    <location>
        <begin position="386"/>
        <end position="400"/>
    </location>
</feature>
<dbReference type="AlphaFoldDB" id="A0AAN6Y203"/>
<reference evidence="2" key="2">
    <citation type="submission" date="2023-05" db="EMBL/GenBank/DDBJ databases">
        <authorList>
            <consortium name="Lawrence Berkeley National Laboratory"/>
            <person name="Steindorff A."/>
            <person name="Hensen N."/>
            <person name="Bonometti L."/>
            <person name="Westerberg I."/>
            <person name="Brannstrom I.O."/>
            <person name="Guillou S."/>
            <person name="Cros-Aarteil S."/>
            <person name="Calhoun S."/>
            <person name="Haridas S."/>
            <person name="Kuo A."/>
            <person name="Mondo S."/>
            <person name="Pangilinan J."/>
            <person name="Riley R."/>
            <person name="Labutti K."/>
            <person name="Andreopoulos B."/>
            <person name="Lipzen A."/>
            <person name="Chen C."/>
            <person name="Yanf M."/>
            <person name="Daum C."/>
            <person name="Ng V."/>
            <person name="Clum A."/>
            <person name="Ohm R."/>
            <person name="Martin F."/>
            <person name="Silar P."/>
            <person name="Natvig D."/>
            <person name="Lalanne C."/>
            <person name="Gautier V."/>
            <person name="Ament-Velasquez S.L."/>
            <person name="Kruys A."/>
            <person name="Hutchinson M.I."/>
            <person name="Powell A.J."/>
            <person name="Barry K."/>
            <person name="Miller A.N."/>
            <person name="Grigoriev I.V."/>
            <person name="Debuchy R."/>
            <person name="Gladieux P."/>
            <person name="Thoren M.H."/>
            <person name="Johannesson H."/>
        </authorList>
    </citation>
    <scope>NUCLEOTIDE SEQUENCE</scope>
    <source>
        <strain evidence="2">PSN293</strain>
    </source>
</reference>
<feature type="compositionally biased region" description="Basic and acidic residues" evidence="1">
    <location>
        <begin position="84"/>
        <end position="98"/>
    </location>
</feature>
<feature type="region of interest" description="Disordered" evidence="1">
    <location>
        <begin position="343"/>
        <end position="372"/>
    </location>
</feature>
<feature type="compositionally biased region" description="Basic and acidic residues" evidence="1">
    <location>
        <begin position="658"/>
        <end position="690"/>
    </location>
</feature>
<dbReference type="EMBL" id="MU858234">
    <property type="protein sequence ID" value="KAK4208652.1"/>
    <property type="molecule type" value="Genomic_DNA"/>
</dbReference>
<feature type="compositionally biased region" description="Polar residues" evidence="1">
    <location>
        <begin position="7"/>
        <end position="38"/>
    </location>
</feature>
<name>A0AAN6Y203_9PEZI</name>